<feature type="domain" description="HTH araC/xylS-type" evidence="3">
    <location>
        <begin position="213"/>
        <end position="289"/>
    </location>
</feature>
<name>A0A9Y2IIT8_9PSEU</name>
<evidence type="ECO:0000259" key="3">
    <source>
        <dbReference type="PROSITE" id="PS01124"/>
    </source>
</evidence>
<organism evidence="4 5">
    <name type="scientific">Amycolatopsis carbonis</name>
    <dbReference type="NCBI Taxonomy" id="715471"/>
    <lineage>
        <taxon>Bacteria</taxon>
        <taxon>Bacillati</taxon>
        <taxon>Actinomycetota</taxon>
        <taxon>Actinomycetes</taxon>
        <taxon>Pseudonocardiales</taxon>
        <taxon>Pseudonocardiaceae</taxon>
        <taxon>Amycolatopsis</taxon>
    </lineage>
</organism>
<dbReference type="Pfam" id="PF01965">
    <property type="entry name" value="DJ-1_PfpI"/>
    <property type="match status" value="1"/>
</dbReference>
<dbReference type="GO" id="GO:0043565">
    <property type="term" value="F:sequence-specific DNA binding"/>
    <property type="evidence" value="ECO:0007669"/>
    <property type="project" value="InterPro"/>
</dbReference>
<dbReference type="Pfam" id="PF12833">
    <property type="entry name" value="HTH_18"/>
    <property type="match status" value="1"/>
</dbReference>
<gene>
    <name evidence="4" type="ORF">QRX50_00675</name>
</gene>
<protein>
    <submittedName>
        <fullName evidence="4">DJ-1/PfpI family protein</fullName>
    </submittedName>
</protein>
<dbReference type="GO" id="GO:0003700">
    <property type="term" value="F:DNA-binding transcription factor activity"/>
    <property type="evidence" value="ECO:0007669"/>
    <property type="project" value="InterPro"/>
</dbReference>
<dbReference type="RefSeq" id="WP_285970057.1">
    <property type="nucleotide sequence ID" value="NZ_CP127294.1"/>
</dbReference>
<dbReference type="InterPro" id="IPR029062">
    <property type="entry name" value="Class_I_gatase-like"/>
</dbReference>
<dbReference type="EMBL" id="CP127294">
    <property type="protein sequence ID" value="WIX79368.1"/>
    <property type="molecule type" value="Genomic_DNA"/>
</dbReference>
<dbReference type="InterPro" id="IPR018060">
    <property type="entry name" value="HTH_AraC"/>
</dbReference>
<dbReference type="InterPro" id="IPR009057">
    <property type="entry name" value="Homeodomain-like_sf"/>
</dbReference>
<dbReference type="CDD" id="cd03137">
    <property type="entry name" value="GATase1_AraC_1"/>
    <property type="match status" value="1"/>
</dbReference>
<dbReference type="Gene3D" id="3.40.50.880">
    <property type="match status" value="1"/>
</dbReference>
<dbReference type="SMART" id="SM00342">
    <property type="entry name" value="HTH_ARAC"/>
    <property type="match status" value="1"/>
</dbReference>
<dbReference type="InterPro" id="IPR002818">
    <property type="entry name" value="DJ-1/PfpI"/>
</dbReference>
<evidence type="ECO:0000313" key="4">
    <source>
        <dbReference type="EMBL" id="WIX79368.1"/>
    </source>
</evidence>
<evidence type="ECO:0000256" key="1">
    <source>
        <dbReference type="ARBA" id="ARBA00023015"/>
    </source>
</evidence>
<evidence type="ECO:0000313" key="5">
    <source>
        <dbReference type="Proteomes" id="UP001236014"/>
    </source>
</evidence>
<dbReference type="InterPro" id="IPR052158">
    <property type="entry name" value="INH-QAR"/>
</dbReference>
<dbReference type="Proteomes" id="UP001236014">
    <property type="component" value="Chromosome"/>
</dbReference>
<dbReference type="AlphaFoldDB" id="A0A9Y2IIT8"/>
<evidence type="ECO:0000256" key="2">
    <source>
        <dbReference type="ARBA" id="ARBA00023163"/>
    </source>
</evidence>
<dbReference type="PANTHER" id="PTHR43130:SF3">
    <property type="entry name" value="HTH-TYPE TRANSCRIPTIONAL REGULATOR RV1931C"/>
    <property type="match status" value="1"/>
</dbReference>
<keyword evidence="2" id="KW-0804">Transcription</keyword>
<dbReference type="SUPFAM" id="SSF46689">
    <property type="entry name" value="Homeodomain-like"/>
    <property type="match status" value="1"/>
</dbReference>
<proteinExistence type="predicted"/>
<keyword evidence="1" id="KW-0805">Transcription regulation</keyword>
<reference evidence="4 5" key="1">
    <citation type="submission" date="2023-06" db="EMBL/GenBank/DDBJ databases">
        <authorList>
            <person name="Oyuntsetseg B."/>
            <person name="Kim S.B."/>
        </authorList>
    </citation>
    <scope>NUCLEOTIDE SEQUENCE [LARGE SCALE GENOMIC DNA]</scope>
    <source>
        <strain evidence="4 5">2-15</strain>
    </source>
</reference>
<dbReference type="SUPFAM" id="SSF52317">
    <property type="entry name" value="Class I glutamine amidotransferase-like"/>
    <property type="match status" value="1"/>
</dbReference>
<dbReference type="PROSITE" id="PS01124">
    <property type="entry name" value="HTH_ARAC_FAMILY_2"/>
    <property type="match status" value="1"/>
</dbReference>
<sequence>MTRVVFLLAPRAYLLDIAGAADVFLAARSLGLPYELAYFAEEPDVPTAEGLPVRASTRVPALGRDDILVVPGGAGFTPGVAPAMRRGLDLLRVHHSAGGLVASVCAGTVALAEAGLLDGRRCTTHHDLQDDLAVRYPATTVVRDVLYVVDGRVASSAGMASGIDLALHLVATAHGPGVAGRIARSLVVYARRNGQQPVTGLLRHRNHLSDLVHRVQDLIETRFAEPLRLSSLARELGCSERTVTRHFVDAVGMTPLRYQHTLRLAHAEHLLADGSTLEEAARSAGFADSRSLRSLRKSKEPQHQ</sequence>
<dbReference type="Gene3D" id="1.10.10.60">
    <property type="entry name" value="Homeodomain-like"/>
    <property type="match status" value="1"/>
</dbReference>
<dbReference type="PANTHER" id="PTHR43130">
    <property type="entry name" value="ARAC-FAMILY TRANSCRIPTIONAL REGULATOR"/>
    <property type="match status" value="1"/>
</dbReference>
<accession>A0A9Y2IIT8</accession>
<dbReference type="KEGG" id="acab:QRX50_00675"/>
<keyword evidence="5" id="KW-1185">Reference proteome</keyword>